<dbReference type="Gene3D" id="3.40.30.10">
    <property type="entry name" value="Glutaredoxin"/>
    <property type="match status" value="1"/>
</dbReference>
<gene>
    <name evidence="2" type="ORF">A2930_03975</name>
</gene>
<proteinExistence type="predicted"/>
<organism evidence="2 3">
    <name type="scientific">Candidatus Giovannonibacteria bacterium RIFCSPLOWO2_01_FULL_45_34</name>
    <dbReference type="NCBI Taxonomy" id="1798351"/>
    <lineage>
        <taxon>Bacteria</taxon>
        <taxon>Candidatus Giovannoniibacteriota</taxon>
    </lineage>
</organism>
<name>A0A1F5X1F9_9BACT</name>
<reference evidence="2 3" key="1">
    <citation type="journal article" date="2016" name="Nat. Commun.">
        <title>Thousands of microbial genomes shed light on interconnected biogeochemical processes in an aquifer system.</title>
        <authorList>
            <person name="Anantharaman K."/>
            <person name="Brown C.T."/>
            <person name="Hug L.A."/>
            <person name="Sharon I."/>
            <person name="Castelle C.J."/>
            <person name="Probst A.J."/>
            <person name="Thomas B.C."/>
            <person name="Singh A."/>
            <person name="Wilkins M.J."/>
            <person name="Karaoz U."/>
            <person name="Brodie E.L."/>
            <person name="Williams K.H."/>
            <person name="Hubbard S.S."/>
            <person name="Banfield J.F."/>
        </authorList>
    </citation>
    <scope>NUCLEOTIDE SEQUENCE [LARGE SCALE GENOMIC DNA]</scope>
</reference>
<evidence type="ECO:0000313" key="2">
    <source>
        <dbReference type="EMBL" id="OGF81729.1"/>
    </source>
</evidence>
<feature type="domain" description="Glutaredoxin" evidence="1">
    <location>
        <begin position="5"/>
        <end position="63"/>
    </location>
</feature>
<dbReference type="PANTHER" id="PTHR34386">
    <property type="entry name" value="GLUTAREDOXIN"/>
    <property type="match status" value="1"/>
</dbReference>
<dbReference type="AlphaFoldDB" id="A0A1F5X1F9"/>
<dbReference type="Proteomes" id="UP000178114">
    <property type="component" value="Unassembled WGS sequence"/>
</dbReference>
<sequence length="78" mass="8874">MAKKVAIYSTPWCVYCKMAKKYFADNKIEYTEHDVAEDIKARDEMVKKTGQMGVPVIDIDGELTIGFDQMRLKALLGL</sequence>
<protein>
    <submittedName>
        <fullName evidence="2">NrdH-redoxin</fullName>
    </submittedName>
</protein>
<dbReference type="EMBL" id="MFID01000006">
    <property type="protein sequence ID" value="OGF81729.1"/>
    <property type="molecule type" value="Genomic_DNA"/>
</dbReference>
<dbReference type="InterPro" id="IPR036249">
    <property type="entry name" value="Thioredoxin-like_sf"/>
</dbReference>
<dbReference type="InterPro" id="IPR011911">
    <property type="entry name" value="GlrX_YruB"/>
</dbReference>
<evidence type="ECO:0000313" key="3">
    <source>
        <dbReference type="Proteomes" id="UP000178114"/>
    </source>
</evidence>
<dbReference type="SUPFAM" id="SSF52833">
    <property type="entry name" value="Thioredoxin-like"/>
    <property type="match status" value="1"/>
</dbReference>
<dbReference type="PANTHER" id="PTHR34386:SF1">
    <property type="entry name" value="GLUTAREDOXIN-LIKE PROTEIN NRDH"/>
    <property type="match status" value="1"/>
</dbReference>
<dbReference type="CDD" id="cd02976">
    <property type="entry name" value="NrdH"/>
    <property type="match status" value="1"/>
</dbReference>
<dbReference type="PROSITE" id="PS51354">
    <property type="entry name" value="GLUTAREDOXIN_2"/>
    <property type="match status" value="1"/>
</dbReference>
<dbReference type="GO" id="GO:0045454">
    <property type="term" value="P:cell redox homeostasis"/>
    <property type="evidence" value="ECO:0007669"/>
    <property type="project" value="TreeGrafter"/>
</dbReference>
<dbReference type="GO" id="GO:0009055">
    <property type="term" value="F:electron transfer activity"/>
    <property type="evidence" value="ECO:0007669"/>
    <property type="project" value="TreeGrafter"/>
</dbReference>
<dbReference type="InterPro" id="IPR051548">
    <property type="entry name" value="Grx-like_ET"/>
</dbReference>
<comment type="caution">
    <text evidence="2">The sequence shown here is derived from an EMBL/GenBank/DDBJ whole genome shotgun (WGS) entry which is preliminary data.</text>
</comment>
<dbReference type="STRING" id="1798351.A2930_03975"/>
<accession>A0A1F5X1F9</accession>
<dbReference type="InterPro" id="IPR002109">
    <property type="entry name" value="Glutaredoxin"/>
</dbReference>
<dbReference type="Pfam" id="PF00462">
    <property type="entry name" value="Glutaredoxin"/>
    <property type="match status" value="1"/>
</dbReference>
<evidence type="ECO:0000259" key="1">
    <source>
        <dbReference type="Pfam" id="PF00462"/>
    </source>
</evidence>
<dbReference type="NCBIfam" id="TIGR02196">
    <property type="entry name" value="GlrX_YruB"/>
    <property type="match status" value="1"/>
</dbReference>